<dbReference type="InterPro" id="IPR005218">
    <property type="entry name" value="Diacylglycerol/lipid_kinase"/>
</dbReference>
<protein>
    <submittedName>
        <fullName evidence="7">Diacylglycerol/lipid kinase family protein</fullName>
        <ecNumber evidence="7">2.7.1.-</ecNumber>
    </submittedName>
</protein>
<dbReference type="PROSITE" id="PS50146">
    <property type="entry name" value="DAGK"/>
    <property type="match status" value="1"/>
</dbReference>
<accession>A0ABD5TV61</accession>
<dbReference type="SUPFAM" id="SSF111331">
    <property type="entry name" value="NAD kinase/diacylglycerol kinase-like"/>
    <property type="match status" value="1"/>
</dbReference>
<evidence type="ECO:0000256" key="2">
    <source>
        <dbReference type="ARBA" id="ARBA00022741"/>
    </source>
</evidence>
<dbReference type="Proteomes" id="UP001596408">
    <property type="component" value="Unassembled WGS sequence"/>
</dbReference>
<evidence type="ECO:0000256" key="1">
    <source>
        <dbReference type="ARBA" id="ARBA00022679"/>
    </source>
</evidence>
<dbReference type="Pfam" id="PF19279">
    <property type="entry name" value="YegS_C"/>
    <property type="match status" value="1"/>
</dbReference>
<reference evidence="7 8" key="1">
    <citation type="journal article" date="2019" name="Int. J. Syst. Evol. Microbiol.">
        <title>The Global Catalogue of Microorganisms (GCM) 10K type strain sequencing project: providing services to taxonomists for standard genome sequencing and annotation.</title>
        <authorList>
            <consortium name="The Broad Institute Genomics Platform"/>
            <consortium name="The Broad Institute Genome Sequencing Center for Infectious Disease"/>
            <person name="Wu L."/>
            <person name="Ma J."/>
        </authorList>
    </citation>
    <scope>NUCLEOTIDE SEQUENCE [LARGE SCALE GENOMIC DNA]</scope>
    <source>
        <strain evidence="7 8">YIM 94188</strain>
    </source>
</reference>
<evidence type="ECO:0000313" key="7">
    <source>
        <dbReference type="EMBL" id="MFC6824497.1"/>
    </source>
</evidence>
<dbReference type="EMBL" id="JBHSXH010000009">
    <property type="protein sequence ID" value="MFC6824497.1"/>
    <property type="molecule type" value="Genomic_DNA"/>
</dbReference>
<evidence type="ECO:0000256" key="5">
    <source>
        <dbReference type="SAM" id="MobiDB-lite"/>
    </source>
</evidence>
<dbReference type="AlphaFoldDB" id="A0ABD5TV61"/>
<dbReference type="PANTHER" id="PTHR12358">
    <property type="entry name" value="SPHINGOSINE KINASE"/>
    <property type="match status" value="1"/>
</dbReference>
<sequence>MSRRVLVRNPESGDGRQSERARDVAESRGYDLRNSADGDEARTLARDAAAAGATTIVACGGDGTLNRVVRGVDEAGKLDDVRLGVVPAGTGNDFADNVGIRDVEHAFEVVESGEERRIDLGSVRWTDGSSGGDSGAASNLFLNSCVCGLTAEASARTTPEAKRRFGVLAYVLSTLQRTRSFEGLELDVRAGSDREPAWSGQALMLLVGNGRRFPGEGMQQANMEDGLLNVVVVEHAPALDYLTSGAADALLRRDASHLTRLKVPRLVVDAATPRQFSLDGEMVEERHLVADCRPGAMRFAVGETYDPSPSDPDAE</sequence>
<gene>
    <name evidence="7" type="ORF">ACFQEV_05735</name>
</gene>
<dbReference type="NCBIfam" id="TIGR00147">
    <property type="entry name" value="YegS/Rv2252/BmrU family lipid kinase"/>
    <property type="match status" value="1"/>
</dbReference>
<evidence type="ECO:0000313" key="8">
    <source>
        <dbReference type="Proteomes" id="UP001596408"/>
    </source>
</evidence>
<keyword evidence="2" id="KW-0547">Nucleotide-binding</keyword>
<dbReference type="GO" id="GO:0005524">
    <property type="term" value="F:ATP binding"/>
    <property type="evidence" value="ECO:0007669"/>
    <property type="project" value="UniProtKB-KW"/>
</dbReference>
<keyword evidence="1 7" id="KW-0808">Transferase</keyword>
<keyword evidence="4" id="KW-0067">ATP-binding</keyword>
<dbReference type="PANTHER" id="PTHR12358:SF54">
    <property type="entry name" value="SPHINGOSINE KINASE RELATED PROTEIN"/>
    <property type="match status" value="1"/>
</dbReference>
<evidence type="ECO:0000256" key="4">
    <source>
        <dbReference type="ARBA" id="ARBA00022840"/>
    </source>
</evidence>
<dbReference type="Gene3D" id="3.40.50.10330">
    <property type="entry name" value="Probable inorganic polyphosphate/atp-NAD kinase, domain 1"/>
    <property type="match status" value="1"/>
</dbReference>
<dbReference type="Pfam" id="PF00781">
    <property type="entry name" value="DAGK_cat"/>
    <property type="match status" value="1"/>
</dbReference>
<dbReference type="InterPro" id="IPR016064">
    <property type="entry name" value="NAD/diacylglycerol_kinase_sf"/>
</dbReference>
<evidence type="ECO:0000256" key="3">
    <source>
        <dbReference type="ARBA" id="ARBA00022777"/>
    </source>
</evidence>
<proteinExistence type="predicted"/>
<comment type="caution">
    <text evidence="7">The sequence shown here is derived from an EMBL/GenBank/DDBJ whole genome shotgun (WGS) entry which is preliminary data.</text>
</comment>
<evidence type="ECO:0000259" key="6">
    <source>
        <dbReference type="PROSITE" id="PS50146"/>
    </source>
</evidence>
<organism evidence="7 8">
    <name type="scientific">Halopelagius fulvigenes</name>
    <dbReference type="NCBI Taxonomy" id="1198324"/>
    <lineage>
        <taxon>Archaea</taxon>
        <taxon>Methanobacteriati</taxon>
        <taxon>Methanobacteriota</taxon>
        <taxon>Stenosarchaea group</taxon>
        <taxon>Halobacteria</taxon>
        <taxon>Halobacteriales</taxon>
        <taxon>Haloferacaceae</taxon>
    </lineage>
</organism>
<keyword evidence="3 7" id="KW-0418">Kinase</keyword>
<dbReference type="InterPro" id="IPR017438">
    <property type="entry name" value="ATP-NAD_kinase_N"/>
</dbReference>
<dbReference type="GO" id="GO:0016301">
    <property type="term" value="F:kinase activity"/>
    <property type="evidence" value="ECO:0007669"/>
    <property type="project" value="UniProtKB-KW"/>
</dbReference>
<dbReference type="RefSeq" id="WP_379693503.1">
    <property type="nucleotide sequence ID" value="NZ_JBHSXH010000009.1"/>
</dbReference>
<dbReference type="SMART" id="SM00046">
    <property type="entry name" value="DAGKc"/>
    <property type="match status" value="1"/>
</dbReference>
<dbReference type="InterPro" id="IPR001206">
    <property type="entry name" value="Diacylglycerol_kinase_cat_dom"/>
</dbReference>
<dbReference type="Gene3D" id="2.60.200.40">
    <property type="match status" value="1"/>
</dbReference>
<keyword evidence="8" id="KW-1185">Reference proteome</keyword>
<dbReference type="InterPro" id="IPR050187">
    <property type="entry name" value="Lipid_Phosphate_FormReg"/>
</dbReference>
<dbReference type="EC" id="2.7.1.-" evidence="7"/>
<feature type="compositionally biased region" description="Basic and acidic residues" evidence="5">
    <location>
        <begin position="11"/>
        <end position="35"/>
    </location>
</feature>
<feature type="domain" description="DAGKc" evidence="6">
    <location>
        <begin position="1"/>
        <end position="127"/>
    </location>
</feature>
<name>A0ABD5TV61_9EURY</name>
<feature type="region of interest" description="Disordered" evidence="5">
    <location>
        <begin position="1"/>
        <end position="35"/>
    </location>
</feature>
<dbReference type="InterPro" id="IPR045540">
    <property type="entry name" value="YegS/DAGK_C"/>
</dbReference>